<evidence type="ECO:0000313" key="2">
    <source>
        <dbReference type="Proteomes" id="UP000828048"/>
    </source>
</evidence>
<organism evidence="1 2">
    <name type="scientific">Vaccinium darrowii</name>
    <dbReference type="NCBI Taxonomy" id="229202"/>
    <lineage>
        <taxon>Eukaryota</taxon>
        <taxon>Viridiplantae</taxon>
        <taxon>Streptophyta</taxon>
        <taxon>Embryophyta</taxon>
        <taxon>Tracheophyta</taxon>
        <taxon>Spermatophyta</taxon>
        <taxon>Magnoliopsida</taxon>
        <taxon>eudicotyledons</taxon>
        <taxon>Gunneridae</taxon>
        <taxon>Pentapetalae</taxon>
        <taxon>asterids</taxon>
        <taxon>Ericales</taxon>
        <taxon>Ericaceae</taxon>
        <taxon>Vaccinioideae</taxon>
        <taxon>Vaccinieae</taxon>
        <taxon>Vaccinium</taxon>
    </lineage>
</organism>
<proteinExistence type="predicted"/>
<evidence type="ECO:0000313" key="1">
    <source>
        <dbReference type="EMBL" id="KAH7835467.1"/>
    </source>
</evidence>
<sequence>MAGKDQVASFNTSEISPPRIINLDNGDPTMFEAYWRKMDEKCSLVISGIQFLSYFSDTKDVCWYLEPKLEDEIKRLHRVVGNVSVEDYYVVVGTGSTQLLQAALYALCPSDGSNPVNVVSAVPYYSCYPELTGFLRSGLYEWKGDARIYDEGGPYIEFVTSPNNPDGSIREAIVKNGQGKLVHDLAYYWPQYTPITSCVGHEIMLFTLSKCTGHAGTRIGWALVKDKDVAKKMTEFNTISTIGVSKESQIRAAKILGLVSDSCLNPGLDNFFKHGKALMAERWEKLRKVVGQSGLFSLPQFPKGHCLFTGEFSTKAHPAFAWMKCNKEDIVDCEKFLRGFQILSRTGRRFGCNAKYVRISLVGKEEEFELFLEKLLAIQEEIFCTVANGWPWFTKEVQLVP</sequence>
<gene>
    <name evidence="1" type="ORF">Vadar_026363</name>
</gene>
<protein>
    <submittedName>
        <fullName evidence="1">Uncharacterized protein</fullName>
    </submittedName>
</protein>
<dbReference type="Proteomes" id="UP000828048">
    <property type="component" value="Chromosome 2"/>
</dbReference>
<reference evidence="1 2" key="1">
    <citation type="journal article" date="2021" name="Hortic Res">
        <title>High-quality reference genome and annotation aids understanding of berry development for evergreen blueberry (Vaccinium darrowii).</title>
        <authorList>
            <person name="Yu J."/>
            <person name="Hulse-Kemp A.M."/>
            <person name="Babiker E."/>
            <person name="Staton M."/>
        </authorList>
    </citation>
    <scope>NUCLEOTIDE SEQUENCE [LARGE SCALE GENOMIC DNA]</scope>
    <source>
        <strain evidence="2">cv. NJ 8807/NJ 8810</strain>
        <tissue evidence="1">Young leaf</tissue>
    </source>
</reference>
<name>A0ACB7X3W5_9ERIC</name>
<accession>A0ACB7X3W5</accession>
<keyword evidence="2" id="KW-1185">Reference proteome</keyword>
<comment type="caution">
    <text evidence="1">The sequence shown here is derived from an EMBL/GenBank/DDBJ whole genome shotgun (WGS) entry which is preliminary data.</text>
</comment>
<dbReference type="EMBL" id="CM037152">
    <property type="protein sequence ID" value="KAH7835467.1"/>
    <property type="molecule type" value="Genomic_DNA"/>
</dbReference>